<reference evidence="2 3" key="1">
    <citation type="submission" date="2016-08" db="EMBL/GenBank/DDBJ databases">
        <title>A Parts List for Fungal Cellulosomes Revealed by Comparative Genomics.</title>
        <authorList>
            <consortium name="DOE Joint Genome Institute"/>
            <person name="Haitjema C.H."/>
            <person name="Gilmore S.P."/>
            <person name="Henske J.K."/>
            <person name="Solomon K.V."/>
            <person name="De Groot R."/>
            <person name="Kuo A."/>
            <person name="Mondo S.J."/>
            <person name="Salamov A.A."/>
            <person name="Labutti K."/>
            <person name="Zhao Z."/>
            <person name="Chiniquy J."/>
            <person name="Barry K."/>
            <person name="Brewer H.M."/>
            <person name="Purvine S.O."/>
            <person name="Wright A.T."/>
            <person name="Boxma B."/>
            <person name="Van Alen T."/>
            <person name="Hackstein J.H."/>
            <person name="Baker S.E."/>
            <person name="Grigoriev I.V."/>
            <person name="O'Malley M.A."/>
        </authorList>
    </citation>
    <scope>NUCLEOTIDE SEQUENCE [LARGE SCALE GENOMIC DNA]</scope>
    <source>
        <strain evidence="2 3">G1</strain>
    </source>
</reference>
<dbReference type="Pfam" id="PF13787">
    <property type="entry name" value="HXXEE"/>
    <property type="match status" value="1"/>
</dbReference>
<dbReference type="Proteomes" id="UP000193920">
    <property type="component" value="Unassembled WGS sequence"/>
</dbReference>
<keyword evidence="1" id="KW-0472">Membrane</keyword>
<keyword evidence="1" id="KW-0812">Transmembrane</keyword>
<feature type="transmembrane region" description="Helical" evidence="1">
    <location>
        <begin position="44"/>
        <end position="64"/>
    </location>
</feature>
<accession>A0A1Y2D4N1</accession>
<gene>
    <name evidence="2" type="ORF">LY90DRAFT_507791</name>
</gene>
<dbReference type="AlphaFoldDB" id="A0A1Y2D4N1"/>
<protein>
    <submittedName>
        <fullName evidence="2">Uncharacterized protein</fullName>
    </submittedName>
</protein>
<keyword evidence="3" id="KW-1185">Reference proteome</keyword>
<keyword evidence="1" id="KW-1133">Transmembrane helix</keyword>
<dbReference type="EMBL" id="MCOG01000087">
    <property type="protein sequence ID" value="ORY54232.1"/>
    <property type="molecule type" value="Genomic_DNA"/>
</dbReference>
<evidence type="ECO:0000313" key="3">
    <source>
        <dbReference type="Proteomes" id="UP000193920"/>
    </source>
</evidence>
<evidence type="ECO:0000313" key="2">
    <source>
        <dbReference type="EMBL" id="ORY54232.1"/>
    </source>
</evidence>
<evidence type="ECO:0000256" key="1">
    <source>
        <dbReference type="SAM" id="Phobius"/>
    </source>
</evidence>
<organism evidence="2 3">
    <name type="scientific">Neocallimastix californiae</name>
    <dbReference type="NCBI Taxonomy" id="1754190"/>
    <lineage>
        <taxon>Eukaryota</taxon>
        <taxon>Fungi</taxon>
        <taxon>Fungi incertae sedis</taxon>
        <taxon>Chytridiomycota</taxon>
        <taxon>Chytridiomycota incertae sedis</taxon>
        <taxon>Neocallimastigomycetes</taxon>
        <taxon>Neocallimastigales</taxon>
        <taxon>Neocallimastigaceae</taxon>
        <taxon>Neocallimastix</taxon>
    </lineage>
</organism>
<feature type="transmembrane region" description="Helical" evidence="1">
    <location>
        <begin position="12"/>
        <end position="38"/>
    </location>
</feature>
<dbReference type="InterPro" id="IPR025671">
    <property type="entry name" value="HXXEE"/>
</dbReference>
<sequence length="143" mass="16198">MMRSQRGDLPLSVVGSFWINIHLVYILMPVSGILSHFLGIQVGLWTAYFSFLNAFSHVVMFLIFGRKYNPGLVVSILLNIPFGLYTVYYFISNNLISFKGNILSIILGIIAQASMMIYGFGFLVPRMKREGYALSSKKEEKKT</sequence>
<proteinExistence type="predicted"/>
<name>A0A1Y2D4N1_9FUNG</name>
<feature type="transmembrane region" description="Helical" evidence="1">
    <location>
        <begin position="103"/>
        <end position="124"/>
    </location>
</feature>
<comment type="caution">
    <text evidence="2">The sequence shown here is derived from an EMBL/GenBank/DDBJ whole genome shotgun (WGS) entry which is preliminary data.</text>
</comment>
<feature type="transmembrane region" description="Helical" evidence="1">
    <location>
        <begin position="71"/>
        <end position="91"/>
    </location>
</feature>